<dbReference type="InterPro" id="IPR036259">
    <property type="entry name" value="MFS_trans_sf"/>
</dbReference>
<feature type="transmembrane region" description="Helical" evidence="7">
    <location>
        <begin position="49"/>
        <end position="69"/>
    </location>
</feature>
<proteinExistence type="predicted"/>
<dbReference type="GO" id="GO:0005886">
    <property type="term" value="C:plasma membrane"/>
    <property type="evidence" value="ECO:0007669"/>
    <property type="project" value="UniProtKB-SubCell"/>
</dbReference>
<sequence>MTMKKIGLSFQSFIAIISFSIAGSVIYELPYIKYVYYDKLLEAFHMTNAQAGFLLSAYAIGCMVLYIPGGIVADKFSTKKMLVLSLFSTGVLGFILAFSMNYITALIVFFLFAFSTSFVFWTALNKGLRLIGGKDDSGSAYGWYYALGSIISLACSFLFWDLYTSTEDAHSAMFKTIVAMSIAVLVAGLLVLLTFKDNAIALSEDNGDDKFNLRDVGKAVRNPYLWWAAVIMFVMYTIYSNVTYFTPYLTSQVGMDVSDSSLLAIIRGYVLYFLAPVGGYVADKLLKSTLKFYGFGYAILAVLFFMTTQIPAGVSSVTIAIIISMLASAFAMMMYGVMWSVLNEIDIPISYAATAIGIASMVIYLPDLFVPAMFGNWLDTLGDEAGYFRMFVFLGICCLAAVVLSFTLAIKVKRKKEAEQIS</sequence>
<keyword evidence="6 7" id="KW-0472">Membrane</keyword>
<dbReference type="EMBL" id="QRMS01000004">
    <property type="protein sequence ID" value="RHJ85946.1"/>
    <property type="molecule type" value="Genomic_DNA"/>
</dbReference>
<dbReference type="InterPro" id="IPR011701">
    <property type="entry name" value="MFS"/>
</dbReference>
<evidence type="ECO:0000313" key="9">
    <source>
        <dbReference type="EMBL" id="RHJ85946.1"/>
    </source>
</evidence>
<dbReference type="CDD" id="cd06174">
    <property type="entry name" value="MFS"/>
    <property type="match status" value="1"/>
</dbReference>
<feature type="transmembrane region" description="Helical" evidence="7">
    <location>
        <begin position="106"/>
        <end position="128"/>
    </location>
</feature>
<feature type="transmembrane region" description="Helical" evidence="7">
    <location>
        <begin position="12"/>
        <end position="29"/>
    </location>
</feature>
<evidence type="ECO:0000256" key="6">
    <source>
        <dbReference type="ARBA" id="ARBA00023136"/>
    </source>
</evidence>
<dbReference type="InterPro" id="IPR050171">
    <property type="entry name" value="MFS_Transporters"/>
</dbReference>
<dbReference type="STRING" id="1776384.GCA_900086585_01950"/>
<keyword evidence="4 7" id="KW-0812">Transmembrane</keyword>
<evidence type="ECO:0000256" key="4">
    <source>
        <dbReference type="ARBA" id="ARBA00022692"/>
    </source>
</evidence>
<dbReference type="GO" id="GO:0022857">
    <property type="term" value="F:transmembrane transporter activity"/>
    <property type="evidence" value="ECO:0007669"/>
    <property type="project" value="InterPro"/>
</dbReference>
<dbReference type="InterPro" id="IPR020846">
    <property type="entry name" value="MFS_dom"/>
</dbReference>
<feature type="transmembrane region" description="Helical" evidence="7">
    <location>
        <begin position="318"/>
        <end position="342"/>
    </location>
</feature>
<gene>
    <name evidence="9" type="ORF">DW099_13970</name>
</gene>
<feature type="transmembrane region" description="Helical" evidence="7">
    <location>
        <begin position="294"/>
        <end position="312"/>
    </location>
</feature>
<feature type="transmembrane region" description="Helical" evidence="7">
    <location>
        <begin position="262"/>
        <end position="282"/>
    </location>
</feature>
<feature type="transmembrane region" description="Helical" evidence="7">
    <location>
        <begin position="349"/>
        <end position="366"/>
    </location>
</feature>
<evidence type="ECO:0000256" key="1">
    <source>
        <dbReference type="ARBA" id="ARBA00004651"/>
    </source>
</evidence>
<dbReference type="Proteomes" id="UP000284841">
    <property type="component" value="Unassembled WGS sequence"/>
</dbReference>
<dbReference type="PROSITE" id="PS50850">
    <property type="entry name" value="MFS"/>
    <property type="match status" value="1"/>
</dbReference>
<evidence type="ECO:0000256" key="5">
    <source>
        <dbReference type="ARBA" id="ARBA00022989"/>
    </source>
</evidence>
<dbReference type="SUPFAM" id="SSF103473">
    <property type="entry name" value="MFS general substrate transporter"/>
    <property type="match status" value="1"/>
</dbReference>
<feature type="domain" description="Major facilitator superfamily (MFS) profile" evidence="8">
    <location>
        <begin position="8"/>
        <end position="413"/>
    </location>
</feature>
<keyword evidence="10" id="KW-1185">Reference proteome</keyword>
<keyword evidence="5 7" id="KW-1133">Transmembrane helix</keyword>
<evidence type="ECO:0000256" key="3">
    <source>
        <dbReference type="ARBA" id="ARBA00022475"/>
    </source>
</evidence>
<dbReference type="OrthoDB" id="9773404at2"/>
<keyword evidence="3" id="KW-1003">Cell membrane</keyword>
<dbReference type="PANTHER" id="PTHR23517:SF3">
    <property type="entry name" value="INTEGRAL MEMBRANE TRANSPORT PROTEIN"/>
    <property type="match status" value="1"/>
</dbReference>
<evidence type="ECO:0000259" key="8">
    <source>
        <dbReference type="PROSITE" id="PS50850"/>
    </source>
</evidence>
<organism evidence="9 10">
    <name type="scientific">Emergencia timonensis</name>
    <dbReference type="NCBI Taxonomy" id="1776384"/>
    <lineage>
        <taxon>Bacteria</taxon>
        <taxon>Bacillati</taxon>
        <taxon>Bacillota</taxon>
        <taxon>Clostridia</taxon>
        <taxon>Peptostreptococcales</taxon>
        <taxon>Anaerovoracaceae</taxon>
        <taxon>Emergencia</taxon>
    </lineage>
</organism>
<comment type="subcellular location">
    <subcellularLocation>
        <location evidence="1">Cell membrane</location>
        <topology evidence="1">Multi-pass membrane protein</topology>
    </subcellularLocation>
</comment>
<keyword evidence="2" id="KW-0813">Transport</keyword>
<reference evidence="9 10" key="1">
    <citation type="submission" date="2018-08" db="EMBL/GenBank/DDBJ databases">
        <title>A genome reference for cultivated species of the human gut microbiota.</title>
        <authorList>
            <person name="Zou Y."/>
            <person name="Xue W."/>
            <person name="Luo G."/>
        </authorList>
    </citation>
    <scope>NUCLEOTIDE SEQUENCE [LARGE SCALE GENOMIC DNA]</scope>
    <source>
        <strain evidence="9 10">AM07-24</strain>
    </source>
</reference>
<dbReference type="Gene3D" id="1.20.1250.20">
    <property type="entry name" value="MFS general substrate transporter like domains"/>
    <property type="match status" value="2"/>
</dbReference>
<feature type="transmembrane region" description="Helical" evidence="7">
    <location>
        <begin position="386"/>
        <end position="410"/>
    </location>
</feature>
<evidence type="ECO:0000313" key="10">
    <source>
        <dbReference type="Proteomes" id="UP000284841"/>
    </source>
</evidence>
<dbReference type="AlphaFoldDB" id="A0A415DYM7"/>
<evidence type="ECO:0000256" key="2">
    <source>
        <dbReference type="ARBA" id="ARBA00022448"/>
    </source>
</evidence>
<dbReference type="PANTHER" id="PTHR23517">
    <property type="entry name" value="RESISTANCE PROTEIN MDTM, PUTATIVE-RELATED-RELATED"/>
    <property type="match status" value="1"/>
</dbReference>
<protein>
    <submittedName>
        <fullName evidence="9">MFS transporter</fullName>
    </submittedName>
</protein>
<feature type="transmembrane region" description="Helical" evidence="7">
    <location>
        <begin position="81"/>
        <end position="100"/>
    </location>
</feature>
<dbReference type="Pfam" id="PF07690">
    <property type="entry name" value="MFS_1"/>
    <property type="match status" value="1"/>
</dbReference>
<evidence type="ECO:0000256" key="7">
    <source>
        <dbReference type="SAM" id="Phobius"/>
    </source>
</evidence>
<feature type="transmembrane region" description="Helical" evidence="7">
    <location>
        <begin position="140"/>
        <end position="160"/>
    </location>
</feature>
<comment type="caution">
    <text evidence="9">The sequence shown here is derived from an EMBL/GenBank/DDBJ whole genome shotgun (WGS) entry which is preliminary data.</text>
</comment>
<accession>A0A415DYM7</accession>
<name>A0A415DYM7_9FIRM</name>
<feature type="transmembrane region" description="Helical" evidence="7">
    <location>
        <begin position="172"/>
        <end position="195"/>
    </location>
</feature>
<feature type="transmembrane region" description="Helical" evidence="7">
    <location>
        <begin position="224"/>
        <end position="242"/>
    </location>
</feature>